<reference evidence="2 3" key="1">
    <citation type="journal article" date="2021" name="Sci. Rep.">
        <title>The genome of the diatom Chaetoceros tenuissimus carries an ancient integrated fragment of an extant virus.</title>
        <authorList>
            <person name="Hongo Y."/>
            <person name="Kimura K."/>
            <person name="Takaki Y."/>
            <person name="Yoshida Y."/>
            <person name="Baba S."/>
            <person name="Kobayashi G."/>
            <person name="Nagasaki K."/>
            <person name="Hano T."/>
            <person name="Tomaru Y."/>
        </authorList>
    </citation>
    <scope>NUCLEOTIDE SEQUENCE [LARGE SCALE GENOMIC DNA]</scope>
    <source>
        <strain evidence="2 3">NIES-3715</strain>
    </source>
</reference>
<keyword evidence="1" id="KW-0802">TPR repeat</keyword>
<comment type="caution">
    <text evidence="2">The sequence shown here is derived from an EMBL/GenBank/DDBJ whole genome shotgun (WGS) entry which is preliminary data.</text>
</comment>
<evidence type="ECO:0000256" key="1">
    <source>
        <dbReference type="PROSITE-ProRule" id="PRU00339"/>
    </source>
</evidence>
<accession>A0AAD3CZV7</accession>
<evidence type="ECO:0000313" key="2">
    <source>
        <dbReference type="EMBL" id="GFH55226.1"/>
    </source>
</evidence>
<dbReference type="PROSITE" id="PS50005">
    <property type="entry name" value="TPR"/>
    <property type="match status" value="1"/>
</dbReference>
<gene>
    <name evidence="2" type="ORF">CTEN210_11702</name>
</gene>
<dbReference type="Proteomes" id="UP001054902">
    <property type="component" value="Unassembled WGS sequence"/>
</dbReference>
<proteinExistence type="predicted"/>
<dbReference type="Pfam" id="PF13424">
    <property type="entry name" value="TPR_12"/>
    <property type="match status" value="1"/>
</dbReference>
<keyword evidence="3" id="KW-1185">Reference proteome</keyword>
<dbReference type="AlphaFoldDB" id="A0AAD3CZV7"/>
<protein>
    <submittedName>
        <fullName evidence="2">Uncharacterized protein</fullName>
    </submittedName>
</protein>
<dbReference type="SUPFAM" id="SSF48452">
    <property type="entry name" value="TPR-like"/>
    <property type="match status" value="1"/>
</dbReference>
<dbReference type="InterPro" id="IPR019734">
    <property type="entry name" value="TPR_rpt"/>
</dbReference>
<dbReference type="InterPro" id="IPR011990">
    <property type="entry name" value="TPR-like_helical_dom_sf"/>
</dbReference>
<evidence type="ECO:0000313" key="3">
    <source>
        <dbReference type="Proteomes" id="UP001054902"/>
    </source>
</evidence>
<name>A0AAD3CZV7_9STRA</name>
<feature type="repeat" description="TPR" evidence="1">
    <location>
        <begin position="52"/>
        <end position="85"/>
    </location>
</feature>
<dbReference type="EMBL" id="BLLK01000047">
    <property type="protein sequence ID" value="GFH55226.1"/>
    <property type="molecule type" value="Genomic_DNA"/>
</dbReference>
<sequence>MIERGLYVLHGSTRKGCYLLFQRLNSPKSAVQKMEKCVELHVKYLGNHRDTAITHKKLGSLYNRLEEFDKAQKQFEAALEINTCSLYGPTKR</sequence>
<organism evidence="2 3">
    <name type="scientific">Chaetoceros tenuissimus</name>
    <dbReference type="NCBI Taxonomy" id="426638"/>
    <lineage>
        <taxon>Eukaryota</taxon>
        <taxon>Sar</taxon>
        <taxon>Stramenopiles</taxon>
        <taxon>Ochrophyta</taxon>
        <taxon>Bacillariophyta</taxon>
        <taxon>Coscinodiscophyceae</taxon>
        <taxon>Chaetocerotophycidae</taxon>
        <taxon>Chaetocerotales</taxon>
        <taxon>Chaetocerotaceae</taxon>
        <taxon>Chaetoceros</taxon>
    </lineage>
</organism>
<dbReference type="Gene3D" id="1.25.40.10">
    <property type="entry name" value="Tetratricopeptide repeat domain"/>
    <property type="match status" value="1"/>
</dbReference>